<evidence type="ECO:0000256" key="1">
    <source>
        <dbReference type="ARBA" id="ARBA00004370"/>
    </source>
</evidence>
<dbReference type="Gramene" id="AUR62037182-RA">
    <property type="protein sequence ID" value="AUR62037182-RA:cds"/>
    <property type="gene ID" value="AUR62037182"/>
</dbReference>
<sequence>MGVVGSVIRLSQGILLLANAVAVLNEDRFLAPRGWSYADSVESANTLKKRFTRLAFSLQCFRWILILLNIACIGYKLIYG</sequence>
<dbReference type="GO" id="GO:0015031">
    <property type="term" value="P:protein transport"/>
    <property type="evidence" value="ECO:0007669"/>
    <property type="project" value="UniProtKB-KW"/>
</dbReference>
<keyword evidence="4" id="KW-0653">Protein transport</keyword>
<evidence type="ECO:0000256" key="7">
    <source>
        <dbReference type="ARBA" id="ARBA00024203"/>
    </source>
</evidence>
<evidence type="ECO:0000313" key="10">
    <source>
        <dbReference type="Proteomes" id="UP000596660"/>
    </source>
</evidence>
<dbReference type="GO" id="GO:0005789">
    <property type="term" value="C:endoplasmic reticulum membrane"/>
    <property type="evidence" value="ECO:0007669"/>
    <property type="project" value="TreeGrafter"/>
</dbReference>
<keyword evidence="10" id="KW-1185">Reference proteome</keyword>
<dbReference type="GO" id="GO:0000139">
    <property type="term" value="C:Golgi membrane"/>
    <property type="evidence" value="ECO:0007669"/>
    <property type="project" value="TreeGrafter"/>
</dbReference>
<evidence type="ECO:0000313" key="9">
    <source>
        <dbReference type="EnsemblPlants" id="AUR62037182-RA:cds"/>
    </source>
</evidence>
<name>A0A803MYA2_CHEQI</name>
<reference evidence="9" key="2">
    <citation type="submission" date="2021-03" db="UniProtKB">
        <authorList>
            <consortium name="EnsemblPlants"/>
        </authorList>
    </citation>
    <scope>IDENTIFICATION</scope>
</reference>
<dbReference type="Proteomes" id="UP000596660">
    <property type="component" value="Unplaced"/>
</dbReference>
<evidence type="ECO:0000256" key="5">
    <source>
        <dbReference type="ARBA" id="ARBA00022989"/>
    </source>
</evidence>
<keyword evidence="6 8" id="KW-0472">Membrane</keyword>
<feature type="transmembrane region" description="Helical" evidence="8">
    <location>
        <begin position="60"/>
        <end position="78"/>
    </location>
</feature>
<evidence type="ECO:0000256" key="2">
    <source>
        <dbReference type="ARBA" id="ARBA00022448"/>
    </source>
</evidence>
<evidence type="ECO:0000256" key="6">
    <source>
        <dbReference type="ARBA" id="ARBA00023136"/>
    </source>
</evidence>
<evidence type="ECO:0008006" key="11">
    <source>
        <dbReference type="Google" id="ProtNLM"/>
    </source>
</evidence>
<dbReference type="EnsemblPlants" id="AUR62037182-RA">
    <property type="protein sequence ID" value="AUR62037182-RA:cds"/>
    <property type="gene ID" value="AUR62037182"/>
</dbReference>
<dbReference type="InterPro" id="IPR013880">
    <property type="entry name" value="Yos1"/>
</dbReference>
<evidence type="ECO:0000256" key="4">
    <source>
        <dbReference type="ARBA" id="ARBA00022927"/>
    </source>
</evidence>
<dbReference type="PANTHER" id="PTHR15858:SF0">
    <property type="entry name" value="IMMEDIATE EARLY RESPONSE 3-INTERACTING PROTEIN 1"/>
    <property type="match status" value="1"/>
</dbReference>
<evidence type="ECO:0000256" key="3">
    <source>
        <dbReference type="ARBA" id="ARBA00022692"/>
    </source>
</evidence>
<dbReference type="OMA" id="QCFRWIL"/>
<dbReference type="Pfam" id="PF08571">
    <property type="entry name" value="Yos1"/>
    <property type="match status" value="1"/>
</dbReference>
<comment type="subcellular location">
    <subcellularLocation>
        <location evidence="1">Membrane</location>
    </subcellularLocation>
</comment>
<organism evidence="9 10">
    <name type="scientific">Chenopodium quinoa</name>
    <name type="common">Quinoa</name>
    <dbReference type="NCBI Taxonomy" id="63459"/>
    <lineage>
        <taxon>Eukaryota</taxon>
        <taxon>Viridiplantae</taxon>
        <taxon>Streptophyta</taxon>
        <taxon>Embryophyta</taxon>
        <taxon>Tracheophyta</taxon>
        <taxon>Spermatophyta</taxon>
        <taxon>Magnoliopsida</taxon>
        <taxon>eudicotyledons</taxon>
        <taxon>Gunneridae</taxon>
        <taxon>Pentapetalae</taxon>
        <taxon>Caryophyllales</taxon>
        <taxon>Chenopodiaceae</taxon>
        <taxon>Chenopodioideae</taxon>
        <taxon>Atripliceae</taxon>
        <taxon>Chenopodium</taxon>
    </lineage>
</organism>
<keyword evidence="3 8" id="KW-0812">Transmembrane</keyword>
<dbReference type="GO" id="GO:0030134">
    <property type="term" value="C:COPII-coated ER to Golgi transport vesicle"/>
    <property type="evidence" value="ECO:0007669"/>
    <property type="project" value="TreeGrafter"/>
</dbReference>
<accession>A0A803MYA2</accession>
<keyword evidence="2" id="KW-0813">Transport</keyword>
<dbReference type="AlphaFoldDB" id="A0A803MYA2"/>
<evidence type="ECO:0000256" key="8">
    <source>
        <dbReference type="SAM" id="Phobius"/>
    </source>
</evidence>
<proteinExistence type="inferred from homology"/>
<keyword evidence="5 8" id="KW-1133">Transmembrane helix</keyword>
<reference evidence="9" key="1">
    <citation type="journal article" date="2017" name="Nature">
        <title>The genome of Chenopodium quinoa.</title>
        <authorList>
            <person name="Jarvis D.E."/>
            <person name="Ho Y.S."/>
            <person name="Lightfoot D.J."/>
            <person name="Schmoeckel S.M."/>
            <person name="Li B."/>
            <person name="Borm T.J.A."/>
            <person name="Ohyanagi H."/>
            <person name="Mineta K."/>
            <person name="Michell C.T."/>
            <person name="Saber N."/>
            <person name="Kharbatia N.M."/>
            <person name="Rupper R.R."/>
            <person name="Sharp A.R."/>
            <person name="Dally N."/>
            <person name="Boughton B.A."/>
            <person name="Woo Y.H."/>
            <person name="Gao G."/>
            <person name="Schijlen E.G.W.M."/>
            <person name="Guo X."/>
            <person name="Momin A.A."/>
            <person name="Negrao S."/>
            <person name="Al-Babili S."/>
            <person name="Gehring C."/>
            <person name="Roessner U."/>
            <person name="Jung C."/>
            <person name="Murphy K."/>
            <person name="Arold S.T."/>
            <person name="Gojobori T."/>
            <person name="van der Linden C.G."/>
            <person name="van Loo E.N."/>
            <person name="Jellen E.N."/>
            <person name="Maughan P.J."/>
            <person name="Tester M."/>
        </authorList>
    </citation>
    <scope>NUCLEOTIDE SEQUENCE [LARGE SCALE GENOMIC DNA]</scope>
    <source>
        <strain evidence="9">cv. PI 614886</strain>
    </source>
</reference>
<protein>
    <recommendedName>
        <fullName evidence="11">Yos1-like protein</fullName>
    </recommendedName>
</protein>
<dbReference type="PANTHER" id="PTHR15858">
    <property type="entry name" value="IMMEDIATE EARLY RESPONSE 3-INTERACTING PROTEIN 1"/>
    <property type="match status" value="1"/>
</dbReference>
<dbReference type="GO" id="GO:0006888">
    <property type="term" value="P:endoplasmic reticulum to Golgi vesicle-mediated transport"/>
    <property type="evidence" value="ECO:0007669"/>
    <property type="project" value="TreeGrafter"/>
</dbReference>
<comment type="similarity">
    <text evidence="7">Belongs to the YOS1 family.</text>
</comment>